<evidence type="ECO:0000256" key="1">
    <source>
        <dbReference type="SAM" id="Phobius"/>
    </source>
</evidence>
<sequence>MVDPDLPALDAGPGVPAFFVVVFVLIALVGVAVVVGGLRSALRARARSADAARLGTAGVTTTGTVVDNRITSHHEHRMTFSPIVRFDAGGREVVVVGEQVWNRSFVTGRAAQVVYDPAAPDRAHVRAEGGSVVGHGVTGVVVAVFGVVFLVVVAVMARLALSVF</sequence>
<evidence type="ECO:0000259" key="2">
    <source>
        <dbReference type="Pfam" id="PF12158"/>
    </source>
</evidence>
<name>A0A2T0RBK3_9ACTN</name>
<dbReference type="Pfam" id="PF12158">
    <property type="entry name" value="DUF3592"/>
    <property type="match status" value="1"/>
</dbReference>
<evidence type="ECO:0000313" key="3">
    <source>
        <dbReference type="EMBL" id="PRY18545.1"/>
    </source>
</evidence>
<feature type="transmembrane region" description="Helical" evidence="1">
    <location>
        <begin position="15"/>
        <end position="38"/>
    </location>
</feature>
<dbReference type="InterPro" id="IPR021994">
    <property type="entry name" value="DUF3592"/>
</dbReference>
<keyword evidence="4" id="KW-1185">Reference proteome</keyword>
<keyword evidence="1" id="KW-0472">Membrane</keyword>
<dbReference type="EMBL" id="PVZF01000001">
    <property type="protein sequence ID" value="PRY18545.1"/>
    <property type="molecule type" value="Genomic_DNA"/>
</dbReference>
<dbReference type="Proteomes" id="UP000238083">
    <property type="component" value="Unassembled WGS sequence"/>
</dbReference>
<keyword evidence="1" id="KW-0812">Transmembrane</keyword>
<feature type="transmembrane region" description="Helical" evidence="1">
    <location>
        <begin position="132"/>
        <end position="161"/>
    </location>
</feature>
<protein>
    <submittedName>
        <fullName evidence="3">Uncharacterized protein DUF3592</fullName>
    </submittedName>
</protein>
<feature type="domain" description="DUF3592" evidence="2">
    <location>
        <begin position="61"/>
        <end position="126"/>
    </location>
</feature>
<keyword evidence="1" id="KW-1133">Transmembrane helix</keyword>
<organism evidence="3 4">
    <name type="scientific">Kineococcus rhizosphaerae</name>
    <dbReference type="NCBI Taxonomy" id="559628"/>
    <lineage>
        <taxon>Bacteria</taxon>
        <taxon>Bacillati</taxon>
        <taxon>Actinomycetota</taxon>
        <taxon>Actinomycetes</taxon>
        <taxon>Kineosporiales</taxon>
        <taxon>Kineosporiaceae</taxon>
        <taxon>Kineococcus</taxon>
    </lineage>
</organism>
<proteinExistence type="predicted"/>
<accession>A0A2T0RBK3</accession>
<evidence type="ECO:0000313" key="4">
    <source>
        <dbReference type="Proteomes" id="UP000238083"/>
    </source>
</evidence>
<reference evidence="3 4" key="1">
    <citation type="submission" date="2018-03" db="EMBL/GenBank/DDBJ databases">
        <title>Genomic Encyclopedia of Archaeal and Bacterial Type Strains, Phase II (KMG-II): from individual species to whole genera.</title>
        <authorList>
            <person name="Goeker M."/>
        </authorList>
    </citation>
    <scope>NUCLEOTIDE SEQUENCE [LARGE SCALE GENOMIC DNA]</scope>
    <source>
        <strain evidence="3 4">DSM 19711</strain>
    </source>
</reference>
<comment type="caution">
    <text evidence="3">The sequence shown here is derived from an EMBL/GenBank/DDBJ whole genome shotgun (WGS) entry which is preliminary data.</text>
</comment>
<dbReference type="AlphaFoldDB" id="A0A2T0RBK3"/>
<gene>
    <name evidence="3" type="ORF">CLV37_101791</name>
</gene>